<evidence type="ECO:0000256" key="3">
    <source>
        <dbReference type="ARBA" id="ARBA00022692"/>
    </source>
</evidence>
<dbReference type="GO" id="GO:0140359">
    <property type="term" value="F:ABC-type transporter activity"/>
    <property type="evidence" value="ECO:0007669"/>
    <property type="project" value="InterPro"/>
</dbReference>
<protein>
    <recommendedName>
        <fullName evidence="7">ABC-2 type transporter transmembrane domain-containing protein</fullName>
    </recommendedName>
</protein>
<feature type="transmembrane region" description="Helical" evidence="6">
    <location>
        <begin position="297"/>
        <end position="321"/>
    </location>
</feature>
<proteinExistence type="predicted"/>
<evidence type="ECO:0000256" key="5">
    <source>
        <dbReference type="ARBA" id="ARBA00023136"/>
    </source>
</evidence>
<dbReference type="EMBL" id="CP087164">
    <property type="protein sequence ID" value="UGS39307.1"/>
    <property type="molecule type" value="Genomic_DNA"/>
</dbReference>
<dbReference type="InterPro" id="IPR013525">
    <property type="entry name" value="ABC2_TM"/>
</dbReference>
<evidence type="ECO:0000259" key="7">
    <source>
        <dbReference type="Pfam" id="PF12698"/>
    </source>
</evidence>
<evidence type="ECO:0000313" key="8">
    <source>
        <dbReference type="EMBL" id="UGS39307.1"/>
    </source>
</evidence>
<feature type="transmembrane region" description="Helical" evidence="6">
    <location>
        <begin position="422"/>
        <end position="440"/>
    </location>
</feature>
<evidence type="ECO:0000256" key="1">
    <source>
        <dbReference type="ARBA" id="ARBA00004651"/>
    </source>
</evidence>
<dbReference type="PANTHER" id="PTHR30294">
    <property type="entry name" value="MEMBRANE COMPONENT OF ABC TRANSPORTER YHHJ-RELATED"/>
    <property type="match status" value="1"/>
</dbReference>
<dbReference type="Pfam" id="PF12698">
    <property type="entry name" value="ABC2_membrane_3"/>
    <property type="match status" value="1"/>
</dbReference>
<dbReference type="AlphaFoldDB" id="A0A9E6YA27"/>
<dbReference type="RefSeq" id="WP_259313312.1">
    <property type="nucleotide sequence ID" value="NZ_CP087164.1"/>
</dbReference>
<dbReference type="GO" id="GO:0005886">
    <property type="term" value="C:plasma membrane"/>
    <property type="evidence" value="ECO:0007669"/>
    <property type="project" value="UniProtKB-SubCell"/>
</dbReference>
<evidence type="ECO:0000313" key="9">
    <source>
        <dbReference type="Proteomes" id="UP001162834"/>
    </source>
</evidence>
<accession>A0A9E6YA27</accession>
<evidence type="ECO:0000256" key="4">
    <source>
        <dbReference type="ARBA" id="ARBA00022989"/>
    </source>
</evidence>
<keyword evidence="4 6" id="KW-1133">Transmembrane helix</keyword>
<gene>
    <name evidence="8" type="ORF">DSM104329_05742</name>
</gene>
<feature type="domain" description="ABC-2 type transporter transmembrane" evidence="7">
    <location>
        <begin position="20"/>
        <end position="436"/>
    </location>
</feature>
<keyword evidence="9" id="KW-1185">Reference proteome</keyword>
<comment type="subcellular location">
    <subcellularLocation>
        <location evidence="1">Cell membrane</location>
        <topology evidence="1">Multi-pass membrane protein</topology>
    </subcellularLocation>
</comment>
<keyword evidence="3 6" id="KW-0812">Transmembrane</keyword>
<name>A0A9E6YA27_9ACTN</name>
<evidence type="ECO:0000256" key="2">
    <source>
        <dbReference type="ARBA" id="ARBA00022475"/>
    </source>
</evidence>
<feature type="transmembrane region" description="Helical" evidence="6">
    <location>
        <begin position="333"/>
        <end position="354"/>
    </location>
</feature>
<dbReference type="InterPro" id="IPR051449">
    <property type="entry name" value="ABC-2_transporter_component"/>
</dbReference>
<evidence type="ECO:0000256" key="6">
    <source>
        <dbReference type="SAM" id="Phobius"/>
    </source>
</evidence>
<keyword evidence="5 6" id="KW-0472">Membrane</keyword>
<dbReference type="Proteomes" id="UP001162834">
    <property type="component" value="Chromosome"/>
</dbReference>
<sequence length="445" mass="46423">MRWLLIKDLQILRRSKLLVALLVLYPVAIALLIGLALSKGPDKPKVAFLNEVPIGQTVTNVGGKEVDFADYAKQFFDAIDPVVVHSRKEALAKVDGGDALAALIIPANTVDRLNGGLGQAQVEVIYNGDALKQSFVQSTIDAELARANAKLSDTIRDVALRDLHVLQDGGPITTPLGTQDLLGLRKAKALVQQALAQLPENDPLSPGLKEVDNFANQALIGLEFATPALKAVSRPITVKRTLLEGSRTPLDDFAVALAIAVSLLFVAVLLASGVLALEREEQAYGRLVRVVSPSALLLEKILLAAACSGLVALVMVCGIGAFTGVDWSRAGQWVIAAAVGALGCSALGVAIGAVAREVRAASLLGLMLALPLAFLALVPSGSVAPALYDVIRVINAAFPFKPTLDALDAAINAATPGLLGPALHLLGLTAAYGALARLALRRFAA</sequence>
<feature type="transmembrane region" description="Helical" evidence="6">
    <location>
        <begin position="253"/>
        <end position="277"/>
    </location>
</feature>
<dbReference type="PANTHER" id="PTHR30294:SF29">
    <property type="entry name" value="MULTIDRUG ABC TRANSPORTER PERMEASE YBHS-RELATED"/>
    <property type="match status" value="1"/>
</dbReference>
<organism evidence="8 9">
    <name type="scientific">Capillimicrobium parvum</name>
    <dbReference type="NCBI Taxonomy" id="2884022"/>
    <lineage>
        <taxon>Bacteria</taxon>
        <taxon>Bacillati</taxon>
        <taxon>Actinomycetota</taxon>
        <taxon>Thermoleophilia</taxon>
        <taxon>Solirubrobacterales</taxon>
        <taxon>Capillimicrobiaceae</taxon>
        <taxon>Capillimicrobium</taxon>
    </lineage>
</organism>
<dbReference type="KEGG" id="sbae:DSM104329_05742"/>
<reference evidence="8" key="1">
    <citation type="journal article" date="2022" name="Int. J. Syst. Evol. Microbiol.">
        <title>Pseudomonas aegrilactucae sp. nov. and Pseudomonas morbosilactucae sp. nov., pathogens causing bacterial rot of lettuce in Japan.</title>
        <authorList>
            <person name="Sawada H."/>
            <person name="Fujikawa T."/>
            <person name="Satou M."/>
        </authorList>
    </citation>
    <scope>NUCLEOTIDE SEQUENCE</scope>
    <source>
        <strain evidence="8">0166_1</strain>
    </source>
</reference>
<feature type="transmembrane region" description="Helical" evidence="6">
    <location>
        <begin position="361"/>
        <end position="378"/>
    </location>
</feature>
<keyword evidence="2" id="KW-1003">Cell membrane</keyword>